<feature type="transmembrane region" description="Helical" evidence="1">
    <location>
        <begin position="215"/>
        <end position="235"/>
    </location>
</feature>
<feature type="transmembrane region" description="Helical" evidence="1">
    <location>
        <begin position="158"/>
        <end position="177"/>
    </location>
</feature>
<dbReference type="AlphaFoldDB" id="A0A2P4X8C0"/>
<keyword evidence="1 2" id="KW-0812">Transmembrane</keyword>
<feature type="transmembrane region" description="Helical" evidence="1">
    <location>
        <begin position="189"/>
        <end position="209"/>
    </location>
</feature>
<proteinExistence type="predicted"/>
<reference evidence="2 3" key="1">
    <citation type="journal article" date="2017" name="Genome Biol. Evol.">
        <title>Phytophthora megakarya and P. palmivora, closely related causal agents of cacao black pod rot, underwent increases in genome sizes and gene numbers by different mechanisms.</title>
        <authorList>
            <person name="Ali S.S."/>
            <person name="Shao J."/>
            <person name="Lary D.J."/>
            <person name="Kronmiller B."/>
            <person name="Shen D."/>
            <person name="Strem M.D."/>
            <person name="Amoako-Attah I."/>
            <person name="Akrofi A.Y."/>
            <person name="Begoude B.A."/>
            <person name="Ten Hoopen G.M."/>
            <person name="Coulibaly K."/>
            <person name="Kebe B.I."/>
            <person name="Melnick R.L."/>
            <person name="Guiltinan M.J."/>
            <person name="Tyler B.M."/>
            <person name="Meinhardt L.W."/>
            <person name="Bailey B.A."/>
        </authorList>
    </citation>
    <scope>NUCLEOTIDE SEQUENCE [LARGE SCALE GENOMIC DNA]</scope>
    <source>
        <strain evidence="3">sbr112.9</strain>
    </source>
</reference>
<evidence type="ECO:0000313" key="2">
    <source>
        <dbReference type="EMBL" id="POM61807.1"/>
    </source>
</evidence>
<evidence type="ECO:0000313" key="3">
    <source>
        <dbReference type="Proteomes" id="UP000237271"/>
    </source>
</evidence>
<feature type="transmembrane region" description="Helical" evidence="1">
    <location>
        <begin position="88"/>
        <end position="107"/>
    </location>
</feature>
<keyword evidence="1" id="KW-0472">Membrane</keyword>
<dbReference type="Proteomes" id="UP000237271">
    <property type="component" value="Unassembled WGS sequence"/>
</dbReference>
<evidence type="ECO:0000256" key="1">
    <source>
        <dbReference type="SAM" id="Phobius"/>
    </source>
</evidence>
<name>A0A2P4X8C0_9STRA</name>
<keyword evidence="3" id="KW-1185">Reference proteome</keyword>
<gene>
    <name evidence="2" type="ORF">PHPALM_29123</name>
</gene>
<keyword evidence="1" id="KW-1133">Transmembrane helix</keyword>
<organism evidence="2 3">
    <name type="scientific">Phytophthora palmivora</name>
    <dbReference type="NCBI Taxonomy" id="4796"/>
    <lineage>
        <taxon>Eukaryota</taxon>
        <taxon>Sar</taxon>
        <taxon>Stramenopiles</taxon>
        <taxon>Oomycota</taxon>
        <taxon>Peronosporomycetes</taxon>
        <taxon>Peronosporales</taxon>
        <taxon>Peronosporaceae</taxon>
        <taxon>Phytophthora</taxon>
    </lineage>
</organism>
<sequence length="329" mass="37380">MRRRVHFREDVDDDGEIVELHPLLQWDMVVVAWLVQQKEERPWLRSLVHSTTSRRRTQDISLLIWHVGSVKRGCWFVFITMIPEFGFPYFWICIGNMLAVVVLQYLAESPRPIDLYHPLWQWQDQRCIDEDTGGFPCVDCHMAIVVLLPAMLHTQSVVIQLIFVGIVVYIALCKLLLATRFISQVLGSWLMGFAGILIGNHGHVVVKSYKLTRGYTIGAIVALLVFSMIVLGMWIENNDSSLMGIPKQDFMEVFTNILNSDAPNPVSTSGISSARVHQYPGEAIANPARQQHRHDGNGVNDEEVAGKRDSFYFLMRGMRARALATKQSS</sequence>
<protein>
    <submittedName>
        <fullName evidence="2">Transmembrane protein</fullName>
    </submittedName>
</protein>
<comment type="caution">
    <text evidence="2">The sequence shown here is derived from an EMBL/GenBank/DDBJ whole genome shotgun (WGS) entry which is preliminary data.</text>
</comment>
<dbReference type="OrthoDB" id="68921at2759"/>
<dbReference type="EMBL" id="NCKW01015781">
    <property type="protein sequence ID" value="POM61807.1"/>
    <property type="molecule type" value="Genomic_DNA"/>
</dbReference>
<accession>A0A2P4X8C0</accession>